<dbReference type="GO" id="GO:0004540">
    <property type="term" value="F:RNA nuclease activity"/>
    <property type="evidence" value="ECO:0007669"/>
    <property type="project" value="TreeGrafter"/>
</dbReference>
<dbReference type="Proteomes" id="UP000319296">
    <property type="component" value="Unassembled WGS sequence"/>
</dbReference>
<keyword evidence="3" id="KW-0479">Metal-binding</keyword>
<accession>A0A519BLP8</accession>
<organism evidence="7 8">
    <name type="scientific">Candidatus Acididesulfobacter diazotrophicus</name>
    <dbReference type="NCBI Taxonomy" id="2597226"/>
    <lineage>
        <taxon>Bacteria</taxon>
        <taxon>Deltaproteobacteria</taxon>
        <taxon>Candidatus Acidulodesulfobacterales</taxon>
        <taxon>Candidatus Acididesulfobacter</taxon>
    </lineage>
</organism>
<dbReference type="InterPro" id="IPR029060">
    <property type="entry name" value="PIN-like_dom_sf"/>
</dbReference>
<proteinExistence type="predicted"/>
<evidence type="ECO:0000256" key="5">
    <source>
        <dbReference type="ARBA" id="ARBA00022842"/>
    </source>
</evidence>
<evidence type="ECO:0000256" key="1">
    <source>
        <dbReference type="ARBA" id="ARBA00022649"/>
    </source>
</evidence>
<keyword evidence="5" id="KW-0460">Magnesium</keyword>
<dbReference type="AlphaFoldDB" id="A0A519BLP8"/>
<evidence type="ECO:0000313" key="8">
    <source>
        <dbReference type="Proteomes" id="UP000319296"/>
    </source>
</evidence>
<keyword evidence="2" id="KW-0540">Nuclease</keyword>
<dbReference type="GO" id="GO:0016787">
    <property type="term" value="F:hydrolase activity"/>
    <property type="evidence" value="ECO:0007669"/>
    <property type="project" value="UniProtKB-KW"/>
</dbReference>
<reference evidence="7 8" key="1">
    <citation type="journal article" date="2019" name="ISME J.">
        <title>Insights into ecological role of a new deltaproteobacterial order Candidatus Acidulodesulfobacterales by metagenomics and metatranscriptomics.</title>
        <authorList>
            <person name="Tan S."/>
            <person name="Liu J."/>
            <person name="Fang Y."/>
            <person name="Hedlund B.P."/>
            <person name="Lian Z.H."/>
            <person name="Huang L.Y."/>
            <person name="Li J.T."/>
            <person name="Huang L.N."/>
            <person name="Li W.J."/>
            <person name="Jiang H.C."/>
            <person name="Dong H.L."/>
            <person name="Shu W.S."/>
        </authorList>
    </citation>
    <scope>NUCLEOTIDE SEQUENCE [LARGE SCALE GENOMIC DNA]</scope>
    <source>
        <strain evidence="7">AP1</strain>
    </source>
</reference>
<dbReference type="PANTHER" id="PTHR42740:SF1">
    <property type="entry name" value="RIBONUCLEASE VAPC3"/>
    <property type="match status" value="1"/>
</dbReference>
<dbReference type="EMBL" id="SGBB01000013">
    <property type="protein sequence ID" value="RZD18166.1"/>
    <property type="molecule type" value="Genomic_DNA"/>
</dbReference>
<dbReference type="PANTHER" id="PTHR42740">
    <property type="entry name" value="RIBONUCLEASE VAPC3"/>
    <property type="match status" value="1"/>
</dbReference>
<dbReference type="Gene3D" id="3.40.50.1010">
    <property type="entry name" value="5'-nuclease"/>
    <property type="match status" value="1"/>
</dbReference>
<evidence type="ECO:0000259" key="6">
    <source>
        <dbReference type="Pfam" id="PF01850"/>
    </source>
</evidence>
<dbReference type="InterPro" id="IPR002716">
    <property type="entry name" value="PIN_dom"/>
</dbReference>
<evidence type="ECO:0000313" key="7">
    <source>
        <dbReference type="EMBL" id="RZD18166.1"/>
    </source>
</evidence>
<dbReference type="Pfam" id="PF01850">
    <property type="entry name" value="PIN"/>
    <property type="match status" value="1"/>
</dbReference>
<feature type="domain" description="PIN" evidence="6">
    <location>
        <begin position="17"/>
        <end position="132"/>
    </location>
</feature>
<name>A0A519BLP8_9DELT</name>
<dbReference type="InterPro" id="IPR051749">
    <property type="entry name" value="PINc/VapC_TA_RNase"/>
</dbReference>
<dbReference type="GO" id="GO:0046872">
    <property type="term" value="F:metal ion binding"/>
    <property type="evidence" value="ECO:0007669"/>
    <property type="project" value="UniProtKB-KW"/>
</dbReference>
<sequence length="138" mass="15823">MLNLIEGNFLKNKHQYVLVDTNIWIEFFKKNSPISDNLELLITKDLVKICGVVLFEILQGIKSDAEKLKVQEILLNLPYIEMNANTWQKSAYISSSLKHNGYTIPFSDILIGALAIENDLTVFTLDKHFKLISRVKIL</sequence>
<evidence type="ECO:0000256" key="2">
    <source>
        <dbReference type="ARBA" id="ARBA00022722"/>
    </source>
</evidence>
<evidence type="ECO:0000256" key="4">
    <source>
        <dbReference type="ARBA" id="ARBA00022801"/>
    </source>
</evidence>
<protein>
    <submittedName>
        <fullName evidence="7">PIN domain nuclease</fullName>
    </submittedName>
</protein>
<keyword evidence="1" id="KW-1277">Toxin-antitoxin system</keyword>
<comment type="caution">
    <text evidence="7">The sequence shown here is derived from an EMBL/GenBank/DDBJ whole genome shotgun (WGS) entry which is preliminary data.</text>
</comment>
<evidence type="ECO:0000256" key="3">
    <source>
        <dbReference type="ARBA" id="ARBA00022723"/>
    </source>
</evidence>
<keyword evidence="4" id="KW-0378">Hydrolase</keyword>
<dbReference type="SUPFAM" id="SSF88723">
    <property type="entry name" value="PIN domain-like"/>
    <property type="match status" value="1"/>
</dbReference>
<gene>
    <name evidence="7" type="ORF">EVG15_07495</name>
</gene>